<sequence>MKQLIVALALAGIMISCNSSDKTKNNKETPVEETPTDSTAQQSNSPLSAINTNQALIATALMAAPEASRDGCKVIGYNMDGEFVTLKEGDNEFIVLADDPRKEGFNAACYHKDLEPFMARGRDLREQGLNAAQIFDIREEEVASGKLSMGEPGLTLHIYYGPNQLYDPETSKVADAQYRYVVYVPYATAKSTGLPEKPIAPNHPWLMDPGTHRAHIMISPLPNNTNQ</sequence>
<dbReference type="Proteomes" id="UP000263268">
    <property type="component" value="Unassembled WGS sequence"/>
</dbReference>
<dbReference type="AlphaFoldDB" id="A0A3D6BRH8"/>
<feature type="signal peptide" evidence="2">
    <location>
        <begin position="1"/>
        <end position="19"/>
    </location>
</feature>
<evidence type="ECO:0000256" key="2">
    <source>
        <dbReference type="SAM" id="SignalP"/>
    </source>
</evidence>
<proteinExistence type="predicted"/>
<organism evidence="3 4">
    <name type="scientific">Xanthomarina gelatinilytica</name>
    <dbReference type="NCBI Taxonomy" id="1137281"/>
    <lineage>
        <taxon>Bacteria</taxon>
        <taxon>Pseudomonadati</taxon>
        <taxon>Bacteroidota</taxon>
        <taxon>Flavobacteriia</taxon>
        <taxon>Flavobacteriales</taxon>
        <taxon>Flavobacteriaceae</taxon>
        <taxon>Xanthomarina</taxon>
    </lineage>
</organism>
<name>A0A3D6BRH8_9FLAO</name>
<keyword evidence="2" id="KW-0732">Signal</keyword>
<reference evidence="3 4" key="1">
    <citation type="journal article" date="2018" name="Nat. Biotechnol.">
        <title>A standardized bacterial taxonomy based on genome phylogeny substantially revises the tree of life.</title>
        <authorList>
            <person name="Parks D.H."/>
            <person name="Chuvochina M."/>
            <person name="Waite D.W."/>
            <person name="Rinke C."/>
            <person name="Skarshewski A."/>
            <person name="Chaumeil P.A."/>
            <person name="Hugenholtz P."/>
        </authorList>
    </citation>
    <scope>NUCLEOTIDE SEQUENCE [LARGE SCALE GENOMIC DNA]</scope>
    <source>
        <strain evidence="3">UBA10227</strain>
    </source>
</reference>
<accession>A0A3D6BRH8</accession>
<evidence type="ECO:0008006" key="5">
    <source>
        <dbReference type="Google" id="ProtNLM"/>
    </source>
</evidence>
<feature type="chain" id="PRO_5017682866" description="Lipoprotein" evidence="2">
    <location>
        <begin position="20"/>
        <end position="227"/>
    </location>
</feature>
<protein>
    <recommendedName>
        <fullName evidence="5">Lipoprotein</fullName>
    </recommendedName>
</protein>
<comment type="caution">
    <text evidence="3">The sequence shown here is derived from an EMBL/GenBank/DDBJ whole genome shotgun (WGS) entry which is preliminary data.</text>
</comment>
<evidence type="ECO:0000313" key="4">
    <source>
        <dbReference type="Proteomes" id="UP000263268"/>
    </source>
</evidence>
<evidence type="ECO:0000313" key="3">
    <source>
        <dbReference type="EMBL" id="HCY81852.1"/>
    </source>
</evidence>
<gene>
    <name evidence="3" type="ORF">DHV22_09765</name>
</gene>
<evidence type="ECO:0000256" key="1">
    <source>
        <dbReference type="SAM" id="MobiDB-lite"/>
    </source>
</evidence>
<dbReference type="PROSITE" id="PS51257">
    <property type="entry name" value="PROKAR_LIPOPROTEIN"/>
    <property type="match status" value="1"/>
</dbReference>
<feature type="compositionally biased region" description="Polar residues" evidence="1">
    <location>
        <begin position="36"/>
        <end position="47"/>
    </location>
</feature>
<feature type="compositionally biased region" description="Basic and acidic residues" evidence="1">
    <location>
        <begin position="21"/>
        <end position="30"/>
    </location>
</feature>
<feature type="region of interest" description="Disordered" evidence="1">
    <location>
        <begin position="21"/>
        <end position="47"/>
    </location>
</feature>
<dbReference type="EMBL" id="DPRK01000154">
    <property type="protein sequence ID" value="HCY81852.1"/>
    <property type="molecule type" value="Genomic_DNA"/>
</dbReference>